<gene>
    <name evidence="3" type="ORF">TCAL_14517</name>
</gene>
<dbReference type="InterPro" id="IPR002018">
    <property type="entry name" value="CarbesteraseB"/>
</dbReference>
<accession>A0A553PT47</accession>
<reference evidence="3 4" key="1">
    <citation type="journal article" date="2018" name="Nat. Ecol. Evol.">
        <title>Genomic signatures of mitonuclear coevolution across populations of Tigriopus californicus.</title>
        <authorList>
            <person name="Barreto F.S."/>
            <person name="Watson E.T."/>
            <person name="Lima T.G."/>
            <person name="Willett C.S."/>
            <person name="Edmands S."/>
            <person name="Li W."/>
            <person name="Burton R.S."/>
        </authorList>
    </citation>
    <scope>NUCLEOTIDE SEQUENCE [LARGE SCALE GENOMIC DNA]</scope>
    <source>
        <strain evidence="3 4">San Diego</strain>
    </source>
</reference>
<sequence>MPWTGPHNEEDKAMVKLYTTLFANFIRTGDPSTKDRHWAPYLPLEGAYININSPSDAEMSRCLPIPADRLNLWRDMVKVKENLQEDYLVECQARDIMLDQCNANY</sequence>
<dbReference type="InterPro" id="IPR029058">
    <property type="entry name" value="AB_hydrolase_fold"/>
</dbReference>
<dbReference type="AlphaFoldDB" id="A0A553PT47"/>
<dbReference type="Proteomes" id="UP000318571">
    <property type="component" value="Chromosome 12"/>
</dbReference>
<protein>
    <recommendedName>
        <fullName evidence="2">Carboxylesterase type B domain-containing protein</fullName>
    </recommendedName>
</protein>
<dbReference type="Gene3D" id="3.40.50.1820">
    <property type="entry name" value="alpha/beta hydrolase"/>
    <property type="match status" value="1"/>
</dbReference>
<dbReference type="Pfam" id="PF00135">
    <property type="entry name" value="COesterase"/>
    <property type="match status" value="1"/>
</dbReference>
<dbReference type="SUPFAM" id="SSF53474">
    <property type="entry name" value="alpha/beta-Hydrolases"/>
    <property type="match status" value="1"/>
</dbReference>
<feature type="domain" description="Carboxylesterase type B" evidence="2">
    <location>
        <begin position="8"/>
        <end position="56"/>
    </location>
</feature>
<name>A0A553PT47_TIGCA</name>
<dbReference type="EMBL" id="VCGU01000001">
    <property type="protein sequence ID" value="TRY80845.1"/>
    <property type="molecule type" value="Genomic_DNA"/>
</dbReference>
<evidence type="ECO:0000259" key="2">
    <source>
        <dbReference type="Pfam" id="PF00135"/>
    </source>
</evidence>
<keyword evidence="1" id="KW-0325">Glycoprotein</keyword>
<evidence type="ECO:0000313" key="3">
    <source>
        <dbReference type="EMBL" id="TRY80845.1"/>
    </source>
</evidence>
<evidence type="ECO:0000313" key="4">
    <source>
        <dbReference type="Proteomes" id="UP000318571"/>
    </source>
</evidence>
<organism evidence="3 4">
    <name type="scientific">Tigriopus californicus</name>
    <name type="common">Marine copepod</name>
    <dbReference type="NCBI Taxonomy" id="6832"/>
    <lineage>
        <taxon>Eukaryota</taxon>
        <taxon>Metazoa</taxon>
        <taxon>Ecdysozoa</taxon>
        <taxon>Arthropoda</taxon>
        <taxon>Crustacea</taxon>
        <taxon>Multicrustacea</taxon>
        <taxon>Hexanauplia</taxon>
        <taxon>Copepoda</taxon>
        <taxon>Harpacticoida</taxon>
        <taxon>Harpacticidae</taxon>
        <taxon>Tigriopus</taxon>
    </lineage>
</organism>
<keyword evidence="4" id="KW-1185">Reference proteome</keyword>
<proteinExistence type="predicted"/>
<comment type="caution">
    <text evidence="3">The sequence shown here is derived from an EMBL/GenBank/DDBJ whole genome shotgun (WGS) entry which is preliminary data.</text>
</comment>
<evidence type="ECO:0000256" key="1">
    <source>
        <dbReference type="ARBA" id="ARBA00023180"/>
    </source>
</evidence>